<dbReference type="Pfam" id="PF04082">
    <property type="entry name" value="Fungal_trans"/>
    <property type="match status" value="1"/>
</dbReference>
<dbReference type="Proteomes" id="UP001224890">
    <property type="component" value="Unassembled WGS sequence"/>
</dbReference>
<dbReference type="Gene3D" id="4.10.240.10">
    <property type="entry name" value="Zn(2)-C6 fungal-type DNA-binding domain"/>
    <property type="match status" value="1"/>
</dbReference>
<dbReference type="RefSeq" id="XP_060422194.1">
    <property type="nucleotide sequence ID" value="XM_060571393.1"/>
</dbReference>
<dbReference type="InterPro" id="IPR036864">
    <property type="entry name" value="Zn2-C6_fun-type_DNA-bd_sf"/>
</dbReference>
<dbReference type="PANTHER" id="PTHR47338:SF16">
    <property type="entry name" value="TRANSCRIPTION FACTOR, PUTATIVE (AFU_ORTHOLOGUE AFUA_2G09360)-RELATED"/>
    <property type="match status" value="1"/>
</dbReference>
<accession>A0AAJ0AAE4</accession>
<proteinExistence type="predicted"/>
<keyword evidence="3" id="KW-0805">Transcription regulation</keyword>
<name>A0AAJ0AAE4_9PEZI</name>
<dbReference type="GO" id="GO:0000981">
    <property type="term" value="F:DNA-binding transcription factor activity, RNA polymerase II-specific"/>
    <property type="evidence" value="ECO:0007669"/>
    <property type="project" value="InterPro"/>
</dbReference>
<dbReference type="InterPro" id="IPR007219">
    <property type="entry name" value="XnlR_reg_dom"/>
</dbReference>
<dbReference type="CDD" id="cd12148">
    <property type="entry name" value="fungal_TF_MHR"/>
    <property type="match status" value="1"/>
</dbReference>
<feature type="domain" description="Zn(2)-C6 fungal-type" evidence="6">
    <location>
        <begin position="6"/>
        <end position="38"/>
    </location>
</feature>
<organism evidence="7 8">
    <name type="scientific">Colletotrichum godetiae</name>
    <dbReference type="NCBI Taxonomy" id="1209918"/>
    <lineage>
        <taxon>Eukaryota</taxon>
        <taxon>Fungi</taxon>
        <taxon>Dikarya</taxon>
        <taxon>Ascomycota</taxon>
        <taxon>Pezizomycotina</taxon>
        <taxon>Sordariomycetes</taxon>
        <taxon>Hypocreomycetidae</taxon>
        <taxon>Glomerellales</taxon>
        <taxon>Glomerellaceae</taxon>
        <taxon>Colletotrichum</taxon>
        <taxon>Colletotrichum acutatum species complex</taxon>
    </lineage>
</organism>
<comment type="caution">
    <text evidence="7">The sequence shown here is derived from an EMBL/GenBank/DDBJ whole genome shotgun (WGS) entry which is preliminary data.</text>
</comment>
<keyword evidence="5" id="KW-0539">Nucleus</keyword>
<keyword evidence="8" id="KW-1185">Reference proteome</keyword>
<dbReference type="GO" id="GO:0006351">
    <property type="term" value="P:DNA-templated transcription"/>
    <property type="evidence" value="ECO:0007669"/>
    <property type="project" value="InterPro"/>
</dbReference>
<evidence type="ECO:0000256" key="3">
    <source>
        <dbReference type="ARBA" id="ARBA00023015"/>
    </source>
</evidence>
<reference evidence="7" key="1">
    <citation type="submission" date="2021-06" db="EMBL/GenBank/DDBJ databases">
        <title>Comparative genomics, transcriptomics and evolutionary studies reveal genomic signatures of adaptation to plant cell wall in hemibiotrophic fungi.</title>
        <authorList>
            <consortium name="DOE Joint Genome Institute"/>
            <person name="Baroncelli R."/>
            <person name="Diaz J.F."/>
            <person name="Benocci T."/>
            <person name="Peng M."/>
            <person name="Battaglia E."/>
            <person name="Haridas S."/>
            <person name="Andreopoulos W."/>
            <person name="Labutti K."/>
            <person name="Pangilinan J."/>
            <person name="Floch G.L."/>
            <person name="Makela M.R."/>
            <person name="Henrissat B."/>
            <person name="Grigoriev I.V."/>
            <person name="Crouch J.A."/>
            <person name="De Vries R.P."/>
            <person name="Sukno S.A."/>
            <person name="Thon M.R."/>
        </authorList>
    </citation>
    <scope>NUCLEOTIDE SEQUENCE</scope>
    <source>
        <strain evidence="7">CBS 193.32</strain>
    </source>
</reference>
<comment type="subcellular location">
    <subcellularLocation>
        <location evidence="1">Nucleus</location>
    </subcellularLocation>
</comment>
<dbReference type="CDD" id="cd00067">
    <property type="entry name" value="GAL4"/>
    <property type="match status" value="1"/>
</dbReference>
<evidence type="ECO:0000256" key="5">
    <source>
        <dbReference type="ARBA" id="ARBA00023242"/>
    </source>
</evidence>
<dbReference type="PANTHER" id="PTHR47338">
    <property type="entry name" value="ZN(II)2CYS6 TRANSCRIPTION FACTOR (EUROFUNG)-RELATED"/>
    <property type="match status" value="1"/>
</dbReference>
<dbReference type="GO" id="GO:0003677">
    <property type="term" value="F:DNA binding"/>
    <property type="evidence" value="ECO:0007669"/>
    <property type="project" value="InterPro"/>
</dbReference>
<evidence type="ECO:0000313" key="8">
    <source>
        <dbReference type="Proteomes" id="UP001224890"/>
    </source>
</evidence>
<dbReference type="GO" id="GO:0008270">
    <property type="term" value="F:zinc ion binding"/>
    <property type="evidence" value="ECO:0007669"/>
    <property type="project" value="InterPro"/>
</dbReference>
<protein>
    <recommendedName>
        <fullName evidence="6">Zn(2)-C6 fungal-type domain-containing protein</fullName>
    </recommendedName>
</protein>
<dbReference type="PROSITE" id="PS50048">
    <property type="entry name" value="ZN2_CY6_FUNGAL_2"/>
    <property type="match status" value="1"/>
</dbReference>
<dbReference type="EMBL" id="JAHMHR010000093">
    <property type="protein sequence ID" value="KAK1657430.1"/>
    <property type="molecule type" value="Genomic_DNA"/>
</dbReference>
<dbReference type="InterPro" id="IPR001138">
    <property type="entry name" value="Zn2Cys6_DnaBD"/>
</dbReference>
<keyword evidence="2" id="KW-0479">Metal-binding</keyword>
<dbReference type="AlphaFoldDB" id="A0AAJ0AAE4"/>
<dbReference type="InterPro" id="IPR050815">
    <property type="entry name" value="TF_fung"/>
</dbReference>
<evidence type="ECO:0000256" key="4">
    <source>
        <dbReference type="ARBA" id="ARBA00023163"/>
    </source>
</evidence>
<evidence type="ECO:0000259" key="6">
    <source>
        <dbReference type="PROSITE" id="PS50048"/>
    </source>
</evidence>
<dbReference type="PROSITE" id="PS00463">
    <property type="entry name" value="ZN2_CY6_FUNGAL_1"/>
    <property type="match status" value="1"/>
</dbReference>
<evidence type="ECO:0000256" key="1">
    <source>
        <dbReference type="ARBA" id="ARBA00004123"/>
    </source>
</evidence>
<keyword evidence="4" id="KW-0804">Transcription</keyword>
<dbReference type="GeneID" id="85455919"/>
<sequence>MKALRACRQCRQSKRKCARKDPGEGCEPCRKRCLQCSAATSTPAQIFEPQPEATKVQSTQDPPNAIISEDAVRELVEHYLTRIHGGCHSIFHPATLRAQVSSKTLNPLLLHAICAIGSKFSSQAVLREKEGQLAAEAKRLLHADLENICIENVQTCILLAMLSSGNCQPSSEALYVGIAISMIGKLKIEPSRCFALIQDLNRRIAKGQLAAPEIELRVAELEGQLESWQISLPYELRMNLENLGVHLQKNVVRQFLALHLTYHHFSTLLYFHFLEGYHVGTILALQKNYIKQCKQHASSFSNLLRLSRQMSGSAVEYPTIGHMTAVSSSVLVHTLLFGDLQELPDAREKLDSDFDSLMQLRRYWPATDVMFFQSICLFTLESYKLDGWMVRFLLEHSRALERRELKVVPPDLRLDGSNMSPRTEELTKAGRYTDFSSLRKT</sequence>
<evidence type="ECO:0000313" key="7">
    <source>
        <dbReference type="EMBL" id="KAK1657430.1"/>
    </source>
</evidence>
<gene>
    <name evidence="7" type="ORF">BDP55DRAFT_623678</name>
</gene>
<dbReference type="GO" id="GO:0005634">
    <property type="term" value="C:nucleus"/>
    <property type="evidence" value="ECO:0007669"/>
    <property type="project" value="UniProtKB-SubCell"/>
</dbReference>
<evidence type="ECO:0000256" key="2">
    <source>
        <dbReference type="ARBA" id="ARBA00022723"/>
    </source>
</evidence>